<feature type="transmembrane region" description="Helical" evidence="6">
    <location>
        <begin position="391"/>
        <end position="410"/>
    </location>
</feature>
<feature type="domain" description="Major facilitator superfamily (MFS) profile" evidence="7">
    <location>
        <begin position="59"/>
        <end position="567"/>
    </location>
</feature>
<dbReference type="Pfam" id="PF06609">
    <property type="entry name" value="TRI12"/>
    <property type="match status" value="1"/>
</dbReference>
<dbReference type="Proteomes" id="UP000011761">
    <property type="component" value="Unassembled WGS sequence"/>
</dbReference>
<keyword evidence="4 6" id="KW-1133">Transmembrane helix</keyword>
<dbReference type="PANTHER" id="PTHR23501">
    <property type="entry name" value="MAJOR FACILITATOR SUPERFAMILY"/>
    <property type="match status" value="1"/>
</dbReference>
<dbReference type="AlphaFoldDB" id="M2MZL9"/>
<evidence type="ECO:0000256" key="6">
    <source>
        <dbReference type="SAM" id="Phobius"/>
    </source>
</evidence>
<feature type="transmembrane region" description="Helical" evidence="6">
    <location>
        <begin position="98"/>
        <end position="118"/>
    </location>
</feature>
<dbReference type="SUPFAM" id="SSF103473">
    <property type="entry name" value="MFS general substrate transporter"/>
    <property type="match status" value="2"/>
</dbReference>
<feature type="transmembrane region" description="Helical" evidence="6">
    <location>
        <begin position="323"/>
        <end position="345"/>
    </location>
</feature>
<dbReference type="OMA" id="WLPTANI"/>
<protein>
    <recommendedName>
        <fullName evidence="7">Major facilitator superfamily (MFS) profile domain-containing protein</fullName>
    </recommendedName>
</protein>
<sequence length="577" mass="61489">MADIEKNDLAQVETNQTDTTLEKIPLEKQETLQEVDIANRQAFKGDDSDGKVDWTVHKLIAAAFLAMLYTGSQILLYFAGATLSFIAAEIGAADAIGWLPVANTLAIAAVCPFVGYLQDLFGKRYIAIFGALLLCIGCIVLGTAHHLPAALVGMALAGAGAGIGELSGLAGLAEIVPVKTRGYSLAILTAFVLPFCPYVLYSELFSHRYTWRVGPWISLAYNAITALGLIVFYFPHAHVRAEGLSWQAVVKRIDFLGGFLSITGLTLLLVALQSGGYDHPWQSAYVLCTLLVGLALLVTWGVWEAKFARHPMIPAELFKGQRVVALSYCVAFVAGMNFFSLLNFWPLTISTVWDPVPVKIGLRGISVGFSTAIGAIFWNALLSVWTGGARWILVMAASILTLFGGLLATMTPDNVVQTVAFATIAAFGLGGVIVPAATVAMIAAPDAVITTCAALSLSVRAVGGAIGYSIYYNIFVGKLKAKLPVMVAEYAIAAGLPIREATVFVETFLTVPAQAAKIPGVTPNVLAAALKGFQWAYAESLHYVWYTSIAFGILSIIAGLSIPNTNRFQTNRIAVAL</sequence>
<feature type="transmembrane region" description="Helical" evidence="6">
    <location>
        <begin position="150"/>
        <end position="170"/>
    </location>
</feature>
<evidence type="ECO:0000256" key="5">
    <source>
        <dbReference type="ARBA" id="ARBA00023136"/>
    </source>
</evidence>
<dbReference type="GO" id="GO:0022857">
    <property type="term" value="F:transmembrane transporter activity"/>
    <property type="evidence" value="ECO:0007669"/>
    <property type="project" value="InterPro"/>
</dbReference>
<dbReference type="OrthoDB" id="4161376at2759"/>
<dbReference type="EMBL" id="KB445554">
    <property type="protein sequence ID" value="EMC97063.1"/>
    <property type="molecule type" value="Genomic_DNA"/>
</dbReference>
<dbReference type="GeneID" id="19107620"/>
<dbReference type="InterPro" id="IPR020846">
    <property type="entry name" value="MFS_dom"/>
</dbReference>
<feature type="transmembrane region" description="Helical" evidence="6">
    <location>
        <begin position="125"/>
        <end position="144"/>
    </location>
</feature>
<evidence type="ECO:0000256" key="2">
    <source>
        <dbReference type="ARBA" id="ARBA00022448"/>
    </source>
</evidence>
<evidence type="ECO:0000259" key="7">
    <source>
        <dbReference type="PROSITE" id="PS50850"/>
    </source>
</evidence>
<evidence type="ECO:0000256" key="4">
    <source>
        <dbReference type="ARBA" id="ARBA00022989"/>
    </source>
</evidence>
<reference evidence="8 9" key="1">
    <citation type="journal article" date="2012" name="PLoS Pathog.">
        <title>Diverse lifestyles and strategies of plant pathogenesis encoded in the genomes of eighteen Dothideomycetes fungi.</title>
        <authorList>
            <person name="Ohm R.A."/>
            <person name="Feau N."/>
            <person name="Henrissat B."/>
            <person name="Schoch C.L."/>
            <person name="Horwitz B.A."/>
            <person name="Barry K.W."/>
            <person name="Condon B.J."/>
            <person name="Copeland A.C."/>
            <person name="Dhillon B."/>
            <person name="Glaser F."/>
            <person name="Hesse C.N."/>
            <person name="Kosti I."/>
            <person name="LaButti K."/>
            <person name="Lindquist E.A."/>
            <person name="Lucas S."/>
            <person name="Salamov A.A."/>
            <person name="Bradshaw R.E."/>
            <person name="Ciuffetti L."/>
            <person name="Hamelin R.C."/>
            <person name="Kema G.H.J."/>
            <person name="Lawrence C."/>
            <person name="Scott J.A."/>
            <person name="Spatafora J.W."/>
            <person name="Turgeon B.G."/>
            <person name="de Wit P.J.G.M."/>
            <person name="Zhong S."/>
            <person name="Goodwin S.B."/>
            <person name="Grigoriev I.V."/>
        </authorList>
    </citation>
    <scope>NUCLEOTIDE SEQUENCE [LARGE SCALE GENOMIC DNA]</scope>
    <source>
        <strain evidence="8 9">UAMH 10762</strain>
    </source>
</reference>
<feature type="transmembrane region" description="Helical" evidence="6">
    <location>
        <begin position="213"/>
        <end position="234"/>
    </location>
</feature>
<feature type="transmembrane region" description="Helical" evidence="6">
    <location>
        <begin position="284"/>
        <end position="303"/>
    </location>
</feature>
<dbReference type="KEGG" id="bcom:BAUCODRAFT_121575"/>
<proteinExistence type="predicted"/>
<comment type="subcellular location">
    <subcellularLocation>
        <location evidence="1">Membrane</location>
        <topology evidence="1">Multi-pass membrane protein</topology>
    </subcellularLocation>
</comment>
<evidence type="ECO:0000256" key="1">
    <source>
        <dbReference type="ARBA" id="ARBA00004141"/>
    </source>
</evidence>
<dbReference type="InterPro" id="IPR010573">
    <property type="entry name" value="MFS_Str1/Tri12-like"/>
</dbReference>
<keyword evidence="2" id="KW-0813">Transport</keyword>
<dbReference type="RefSeq" id="XP_007675631.1">
    <property type="nucleotide sequence ID" value="XM_007677441.1"/>
</dbReference>
<evidence type="ECO:0000256" key="3">
    <source>
        <dbReference type="ARBA" id="ARBA00022692"/>
    </source>
</evidence>
<feature type="transmembrane region" description="Helical" evidence="6">
    <location>
        <begin position="365"/>
        <end position="384"/>
    </location>
</feature>
<dbReference type="InterPro" id="IPR036259">
    <property type="entry name" value="MFS_trans_sf"/>
</dbReference>
<evidence type="ECO:0000313" key="9">
    <source>
        <dbReference type="Proteomes" id="UP000011761"/>
    </source>
</evidence>
<feature type="transmembrane region" description="Helical" evidence="6">
    <location>
        <begin position="255"/>
        <end position="272"/>
    </location>
</feature>
<accession>M2MZL9</accession>
<organism evidence="8 9">
    <name type="scientific">Baudoinia panamericana (strain UAMH 10762)</name>
    <name type="common">Angels' share fungus</name>
    <name type="synonym">Baudoinia compniacensis (strain UAMH 10762)</name>
    <dbReference type="NCBI Taxonomy" id="717646"/>
    <lineage>
        <taxon>Eukaryota</taxon>
        <taxon>Fungi</taxon>
        <taxon>Dikarya</taxon>
        <taxon>Ascomycota</taxon>
        <taxon>Pezizomycotina</taxon>
        <taxon>Dothideomycetes</taxon>
        <taxon>Dothideomycetidae</taxon>
        <taxon>Mycosphaerellales</taxon>
        <taxon>Teratosphaeriaceae</taxon>
        <taxon>Baudoinia</taxon>
    </lineage>
</organism>
<gene>
    <name evidence="8" type="ORF">BAUCODRAFT_121575</name>
</gene>
<keyword evidence="3 6" id="KW-0812">Transmembrane</keyword>
<evidence type="ECO:0000313" key="8">
    <source>
        <dbReference type="EMBL" id="EMC97063.1"/>
    </source>
</evidence>
<feature type="transmembrane region" description="Helical" evidence="6">
    <location>
        <begin position="182"/>
        <end position="201"/>
    </location>
</feature>
<keyword evidence="5 6" id="KW-0472">Membrane</keyword>
<feature type="transmembrane region" description="Helical" evidence="6">
    <location>
        <begin position="543"/>
        <end position="562"/>
    </location>
</feature>
<dbReference type="HOGENOM" id="CLU_000960_25_3_1"/>
<dbReference type="GO" id="GO:0005886">
    <property type="term" value="C:plasma membrane"/>
    <property type="evidence" value="ECO:0007669"/>
    <property type="project" value="TreeGrafter"/>
</dbReference>
<dbReference type="eggNOG" id="KOG0254">
    <property type="taxonomic scope" value="Eukaryota"/>
</dbReference>
<dbReference type="PANTHER" id="PTHR23501:SF109">
    <property type="entry name" value="MAJOR FACILITATOR SUPERFAMILY (MFS) PROFILE DOMAIN-CONTAINING PROTEIN-RELATED"/>
    <property type="match status" value="1"/>
</dbReference>
<feature type="transmembrane region" description="Helical" evidence="6">
    <location>
        <begin position="59"/>
        <end position="86"/>
    </location>
</feature>
<keyword evidence="9" id="KW-1185">Reference proteome</keyword>
<dbReference type="Gene3D" id="1.20.1250.20">
    <property type="entry name" value="MFS general substrate transporter like domains"/>
    <property type="match status" value="1"/>
</dbReference>
<name>M2MZL9_BAUPA</name>
<feature type="transmembrane region" description="Helical" evidence="6">
    <location>
        <begin position="447"/>
        <end position="471"/>
    </location>
</feature>
<dbReference type="PROSITE" id="PS50850">
    <property type="entry name" value="MFS"/>
    <property type="match status" value="1"/>
</dbReference>
<feature type="transmembrane region" description="Helical" evidence="6">
    <location>
        <begin position="416"/>
        <end position="440"/>
    </location>
</feature>